<protein>
    <submittedName>
        <fullName evidence="1">Uncharacterized protein</fullName>
    </submittedName>
</protein>
<reference evidence="1" key="1">
    <citation type="submission" date="2018-05" db="EMBL/GenBank/DDBJ databases">
        <authorList>
            <person name="Lanie J.A."/>
            <person name="Ng W.-L."/>
            <person name="Kazmierczak K.M."/>
            <person name="Andrzejewski T.M."/>
            <person name="Davidsen T.M."/>
            <person name="Wayne K.J."/>
            <person name="Tettelin H."/>
            <person name="Glass J.I."/>
            <person name="Rusch D."/>
            <person name="Podicherti R."/>
            <person name="Tsui H.-C.T."/>
            <person name="Winkler M.E."/>
        </authorList>
    </citation>
    <scope>NUCLEOTIDE SEQUENCE</scope>
</reference>
<dbReference type="Gene3D" id="2.60.120.620">
    <property type="entry name" value="q2cbj1_9rhob like domain"/>
    <property type="match status" value="1"/>
</dbReference>
<gene>
    <name evidence="1" type="ORF">METZ01_LOCUS6026</name>
</gene>
<organism evidence="1">
    <name type="scientific">marine metagenome</name>
    <dbReference type="NCBI Taxonomy" id="408172"/>
    <lineage>
        <taxon>unclassified sequences</taxon>
        <taxon>metagenomes</taxon>
        <taxon>ecological metagenomes</taxon>
    </lineage>
</organism>
<name>A0A381NF29_9ZZZZ</name>
<evidence type="ECO:0000313" key="1">
    <source>
        <dbReference type="EMBL" id="SUZ53172.1"/>
    </source>
</evidence>
<sequence>MANTILEIEKSILDETEKSRAYDGDTGLGKDSLTSRFAQFNLFQIEETKFLGGIVKNEVQLYTKDNSILYGQCWANVMRKGEAIGTHSHAIGMHAYLSGNIAVQTIETSTYYLTPYFEEIYESKNEDGKITLFPSWVKHYTDAALNDIERITIGFDLVNSEGYEKGINDMKKDHWEKLQ</sequence>
<proteinExistence type="predicted"/>
<accession>A0A381NF29</accession>
<dbReference type="AlphaFoldDB" id="A0A381NF29"/>
<dbReference type="EMBL" id="UINC01000317">
    <property type="protein sequence ID" value="SUZ53172.1"/>
    <property type="molecule type" value="Genomic_DNA"/>
</dbReference>
<dbReference type="InterPro" id="IPR012668">
    <property type="entry name" value="CHP02466"/>
</dbReference>
<dbReference type="Pfam" id="PF13759">
    <property type="entry name" value="2OG-FeII_Oxy_5"/>
    <property type="match status" value="1"/>
</dbReference>